<dbReference type="AlphaFoldDB" id="A0A0D6MNP5"/>
<dbReference type="PRINTS" id="PR00150">
    <property type="entry name" value="PEPCARBXLASE"/>
</dbReference>
<name>A0A0D6MNP5_9PROT</name>
<reference evidence="3 4" key="1">
    <citation type="submission" date="2012-10" db="EMBL/GenBank/DDBJ databases">
        <title>Genome sequencing of Tanticharoenia sakaeratensis NBRC 103193.</title>
        <authorList>
            <person name="Azuma Y."/>
            <person name="Hadano H."/>
            <person name="Hirakawa H."/>
            <person name="Matsushita K."/>
        </authorList>
    </citation>
    <scope>NUCLEOTIDE SEQUENCE [LARGE SCALE GENOMIC DNA]</scope>
    <source>
        <strain evidence="3 4">NBRC 103193</strain>
    </source>
</reference>
<dbReference type="SUPFAM" id="SSF51621">
    <property type="entry name" value="Phosphoenolpyruvate/pyruvate domain"/>
    <property type="match status" value="1"/>
</dbReference>
<keyword evidence="3" id="KW-0670">Pyruvate</keyword>
<comment type="function">
    <text evidence="1">Forms oxaloacetate, a four-carbon dicarboxylic acid source for the tricarboxylic acid cycle.</text>
</comment>
<dbReference type="GO" id="GO:0006099">
    <property type="term" value="P:tricarboxylic acid cycle"/>
    <property type="evidence" value="ECO:0007669"/>
    <property type="project" value="InterPro"/>
</dbReference>
<organism evidence="3 4">
    <name type="scientific">Tanticharoenia sakaeratensis NBRC 103193</name>
    <dbReference type="NCBI Taxonomy" id="1231623"/>
    <lineage>
        <taxon>Bacteria</taxon>
        <taxon>Pseudomonadati</taxon>
        <taxon>Pseudomonadota</taxon>
        <taxon>Alphaproteobacteria</taxon>
        <taxon>Acetobacterales</taxon>
        <taxon>Acetobacteraceae</taxon>
        <taxon>Tanticharoenia</taxon>
    </lineage>
</organism>
<dbReference type="GO" id="GO:0008964">
    <property type="term" value="F:phosphoenolpyruvate carboxylase activity"/>
    <property type="evidence" value="ECO:0007669"/>
    <property type="project" value="InterPro"/>
</dbReference>
<dbReference type="PANTHER" id="PTHR30523">
    <property type="entry name" value="PHOSPHOENOLPYRUVATE CARBOXYLASE"/>
    <property type="match status" value="1"/>
</dbReference>
<evidence type="ECO:0000313" key="3">
    <source>
        <dbReference type="EMBL" id="GAN55071.1"/>
    </source>
</evidence>
<dbReference type="InterPro" id="IPR015813">
    <property type="entry name" value="Pyrv/PenolPyrv_kinase-like_dom"/>
</dbReference>
<gene>
    <name evidence="3" type="ORF">Tasa_038_052</name>
</gene>
<dbReference type="GO" id="GO:0005829">
    <property type="term" value="C:cytosol"/>
    <property type="evidence" value="ECO:0007669"/>
    <property type="project" value="TreeGrafter"/>
</dbReference>
<sequence>MTQACGDPQRPEQGWMLPVAHRIADRLSDGTLGIAELKACIAQIRDECLEDRTARLRRYVGLQHTADPADALRRAAEQLVTRADDPAQLATMLARPAFSAVFTAHPTFALDNRVYELLAGRASDPAVEIPKLATHRRSAPPTLMEELSLAMSAIARGRDALDALAEAILAAAIARWPDRADEIRAGLRPSPVILASWVGFDTDGRTDIGWWDTLRIRLMMKAAQLTRLRAQTAAILPETAALIATLDRALDVIARQTEACPDARSGQCRPEDVAAFARLLIGERDDAILGASALDDAFADTHALVAHDPQRADALSTAIAGFKAHGLSLARVHTRLNAGQIYNVARARLGIEDDPGNRSHRRVVLSQINEALDNVTALPVDFGALLVEQSSAARLMMTMAQIVKHIDAETPVRFLIAETESGYTLLATLWLARLLGIPDHLIEISPLFETRDALEDGETIIEEALRSRHWRDYLARSGRLCLQFGYSDSGRYVGQLAATNLVERLRLRTAALLREHELTHVEVVLFDTHGESIGRGAHPFHLSDRLKYLSPSRARLTFAAAGIVTREESAFQGGDGYTLFGTDAIAKSTIATLAEHVASAPRPGADPATRLDQVYEKPDFASDFFSTIALDMGNLVEDPGYGALLGAFGPSLIDKTGSRPSARQSDSAAIVRISHPSQLRAIPNNAILQQLGWWADVVHGLGSAAARHPDAFEQFMSESPRFRRALDFARAALSHSDIEVLRTNVLLLDPGTWLDRAGHAGDAARRRRCVSIAHGLEALGFWTKLPMMFRRIQADHLALRGAWPDSPRMATREHLLHAIRIGVIEQIWQIATRIPYFSPRADISYDRLLGMILCLDVPQAMRKLNEIFPRGSTVRADLDFAEPSGPRDDHGFVREHEQIFTPISQLFDVLREISIAIMHANGAFG</sequence>
<proteinExistence type="predicted"/>
<dbReference type="EMBL" id="BALE01000038">
    <property type="protein sequence ID" value="GAN55071.1"/>
    <property type="molecule type" value="Genomic_DNA"/>
</dbReference>
<dbReference type="PANTHER" id="PTHR30523:SF6">
    <property type="entry name" value="PHOSPHOENOLPYRUVATE CARBOXYLASE"/>
    <property type="match status" value="1"/>
</dbReference>
<accession>A0A0D6MNP5</accession>
<keyword evidence="4" id="KW-1185">Reference proteome</keyword>
<dbReference type="GO" id="GO:0015977">
    <property type="term" value="P:carbon fixation"/>
    <property type="evidence" value="ECO:0007669"/>
    <property type="project" value="InterPro"/>
</dbReference>
<evidence type="ECO:0000256" key="2">
    <source>
        <dbReference type="ARBA" id="ARBA00022419"/>
    </source>
</evidence>
<dbReference type="Pfam" id="PF00311">
    <property type="entry name" value="PEPcase"/>
    <property type="match status" value="1"/>
</dbReference>
<protein>
    <recommendedName>
        <fullName evidence="2">Phosphoenolpyruvate carboxylase</fullName>
    </recommendedName>
</protein>
<comment type="caution">
    <text evidence="3">The sequence shown here is derived from an EMBL/GenBank/DDBJ whole genome shotgun (WGS) entry which is preliminary data.</text>
</comment>
<dbReference type="RefSeq" id="WP_048850047.1">
    <property type="nucleotide sequence ID" value="NZ_BALE01000038.1"/>
</dbReference>
<dbReference type="STRING" id="1231623.Tasa_038_052"/>
<evidence type="ECO:0000313" key="4">
    <source>
        <dbReference type="Proteomes" id="UP000032679"/>
    </source>
</evidence>
<dbReference type="InterPro" id="IPR021135">
    <property type="entry name" value="PEP_COase"/>
</dbReference>
<dbReference type="Proteomes" id="UP000032679">
    <property type="component" value="Unassembled WGS sequence"/>
</dbReference>
<dbReference type="OrthoDB" id="9758461at2"/>
<evidence type="ECO:0000256" key="1">
    <source>
        <dbReference type="ARBA" id="ARBA00003670"/>
    </source>
</evidence>